<feature type="region of interest" description="Disordered" evidence="3">
    <location>
        <begin position="99"/>
        <end position="134"/>
    </location>
</feature>
<keyword evidence="5" id="KW-1185">Reference proteome</keyword>
<gene>
    <name evidence="4" type="ORF">OTERR_20060</name>
</gene>
<keyword evidence="2" id="KW-0449">Lipoprotein</keyword>
<feature type="region of interest" description="Disordered" evidence="3">
    <location>
        <begin position="483"/>
        <end position="506"/>
    </location>
</feature>
<organism evidence="4 5">
    <name type="scientific">Oryzomicrobium terrae</name>
    <dbReference type="NCBI Taxonomy" id="1735038"/>
    <lineage>
        <taxon>Bacteria</taxon>
        <taxon>Pseudomonadati</taxon>
        <taxon>Pseudomonadota</taxon>
        <taxon>Betaproteobacteria</taxon>
        <taxon>Rhodocyclales</taxon>
        <taxon>Rhodocyclaceae</taxon>
        <taxon>Oryzomicrobium</taxon>
    </lineage>
</organism>
<evidence type="ECO:0000256" key="1">
    <source>
        <dbReference type="ARBA" id="ARBA00007613"/>
    </source>
</evidence>
<dbReference type="Gene3D" id="2.20.200.10">
    <property type="entry name" value="Outer membrane efflux proteins (OEP)"/>
    <property type="match status" value="1"/>
</dbReference>
<evidence type="ECO:0000256" key="2">
    <source>
        <dbReference type="RuleBase" id="RU362097"/>
    </source>
</evidence>
<keyword evidence="2" id="KW-0564">Palmitate</keyword>
<dbReference type="Gene3D" id="1.20.1600.10">
    <property type="entry name" value="Outer membrane efflux proteins (OEP)"/>
    <property type="match status" value="1"/>
</dbReference>
<dbReference type="InterPro" id="IPR003423">
    <property type="entry name" value="OMP_efflux"/>
</dbReference>
<dbReference type="PROSITE" id="PS51257">
    <property type="entry name" value="PROKAR_LIPOPROTEIN"/>
    <property type="match status" value="1"/>
</dbReference>
<comment type="subcellular location">
    <subcellularLocation>
        <location evidence="2">Cell membrane</location>
        <topology evidence="2">Lipid-anchor</topology>
    </subcellularLocation>
</comment>
<feature type="chain" id="PRO_5023079255" evidence="2">
    <location>
        <begin position="28"/>
        <end position="506"/>
    </location>
</feature>
<dbReference type="GO" id="GO:0015562">
    <property type="term" value="F:efflux transmembrane transporter activity"/>
    <property type="evidence" value="ECO:0007669"/>
    <property type="project" value="InterPro"/>
</dbReference>
<comment type="similarity">
    <text evidence="1 2">Belongs to the outer membrane factor (OMF) (TC 1.B.17) family.</text>
</comment>
<feature type="compositionally biased region" description="Low complexity" evidence="3">
    <location>
        <begin position="120"/>
        <end position="134"/>
    </location>
</feature>
<evidence type="ECO:0000313" key="4">
    <source>
        <dbReference type="EMBL" id="QEL65482.1"/>
    </source>
</evidence>
<keyword evidence="2" id="KW-1134">Transmembrane beta strand</keyword>
<dbReference type="InterPro" id="IPR010131">
    <property type="entry name" value="MdtP/NodT-like"/>
</dbReference>
<evidence type="ECO:0000313" key="5">
    <source>
        <dbReference type="Proteomes" id="UP000323671"/>
    </source>
</evidence>
<reference evidence="4 5" key="1">
    <citation type="submission" date="2017-07" db="EMBL/GenBank/DDBJ databases">
        <title>Complete genome sequence of Oryzomicrobium terrae TPP412.</title>
        <authorList>
            <person name="Chiu L.-W."/>
            <person name="Lo K.-J."/>
            <person name="Tsai Y.-M."/>
            <person name="Lin S.-S."/>
            <person name="Kuo C.-H."/>
            <person name="Liu C.-T."/>
        </authorList>
    </citation>
    <scope>NUCLEOTIDE SEQUENCE [LARGE SCALE GENOMIC DNA]</scope>
    <source>
        <strain evidence="4 5">TPP412</strain>
    </source>
</reference>
<sequence>MAFQPLRMPPRRTLGTLAILSVLSGCAAVGPNYEAPTLTQTEVPSHWTSSTALATTPTAAAGDIHGHDWWRELSDPVLDHLIAEAFGSSPTLEAAMAKLRQSRSRTTQSNAAALPTLDGSANAESSASDSSGKSLTESWLSMNASWEIDLFGAVRRGKEGALAREAAQAATLADVRVSLAADVTDAYLSDRACQSYVALSEQDLASREATARLTAASVKEGFTAPYQAVRSTASVAEAKTQLAATRAYCERLENQLTRLTGIPRPALMKALADKPTGLERLPVPKHFSIAIPKDALMQRPDIRSAERRLAAASADIGLAEADRYPRLTLNGDLGYTVSESSGSSGGGALSFGTWSFGPSLSLPIFDGGRRKAAVEIAKSRYDEALADFKAKTREAIQEIEDALTRYAAAHERAENARVSASQYQRFFDSVDVRFREGASNLLELEDARRAMLSAQQTLLSVQQERIQAWVALNRATGGGALYKSDVASDTPAAPQSGTLVEAGHPD</sequence>
<dbReference type="KEGG" id="otr:OTERR_20060"/>
<name>A0A5C1E9A7_9RHOO</name>
<dbReference type="NCBIfam" id="TIGR01845">
    <property type="entry name" value="outer_NodT"/>
    <property type="match status" value="1"/>
</dbReference>
<dbReference type="SUPFAM" id="SSF56954">
    <property type="entry name" value="Outer membrane efflux proteins (OEP)"/>
    <property type="match status" value="1"/>
</dbReference>
<evidence type="ECO:0000256" key="3">
    <source>
        <dbReference type="SAM" id="MobiDB-lite"/>
    </source>
</evidence>
<proteinExistence type="inferred from homology"/>
<keyword evidence="2" id="KW-0472">Membrane</keyword>
<dbReference type="EMBL" id="CP022579">
    <property type="protein sequence ID" value="QEL65482.1"/>
    <property type="molecule type" value="Genomic_DNA"/>
</dbReference>
<dbReference type="GO" id="GO:0005886">
    <property type="term" value="C:plasma membrane"/>
    <property type="evidence" value="ECO:0007669"/>
    <property type="project" value="UniProtKB-SubCell"/>
</dbReference>
<dbReference type="RefSeq" id="WP_187775216.1">
    <property type="nucleotide sequence ID" value="NZ_CP022579.1"/>
</dbReference>
<feature type="signal peptide" evidence="2">
    <location>
        <begin position="1"/>
        <end position="27"/>
    </location>
</feature>
<keyword evidence="2" id="KW-0812">Transmembrane</keyword>
<dbReference type="Proteomes" id="UP000323671">
    <property type="component" value="Chromosome"/>
</dbReference>
<keyword evidence="2" id="KW-0732">Signal</keyword>
<dbReference type="PANTHER" id="PTHR30203:SF32">
    <property type="entry name" value="CATION EFFLUX SYSTEM PROTEIN CUSC"/>
    <property type="match status" value="1"/>
</dbReference>
<accession>A0A5C1E9A7</accession>
<dbReference type="Pfam" id="PF02321">
    <property type="entry name" value="OEP"/>
    <property type="match status" value="2"/>
</dbReference>
<dbReference type="PANTHER" id="PTHR30203">
    <property type="entry name" value="OUTER MEMBRANE CATION EFFLUX PROTEIN"/>
    <property type="match status" value="1"/>
</dbReference>
<dbReference type="AlphaFoldDB" id="A0A5C1E9A7"/>
<protein>
    <submittedName>
        <fullName evidence="4">Uncharacterized protein</fullName>
    </submittedName>
</protein>